<comment type="function">
    <text evidence="9">Part of the twin-arginine translocation (Tat) system that transports large folded proteins containing a characteristic twin-arginine motif in their signal peptide across membranes. Together with TatC, TatB is part of a receptor directly interacting with Tat signal peptides. TatB may form an oligomeric binding site that transiently accommodates folded Tat precursor proteins before their translocation.</text>
</comment>
<dbReference type="InterPro" id="IPR018448">
    <property type="entry name" value="TatB"/>
</dbReference>
<proteinExistence type="inferred from homology"/>
<dbReference type="GO" id="GO:0008320">
    <property type="term" value="F:protein transmembrane transporter activity"/>
    <property type="evidence" value="ECO:0007669"/>
    <property type="project" value="UniProtKB-UniRule"/>
</dbReference>
<keyword evidence="3 9" id="KW-1003">Cell membrane</keyword>
<keyword evidence="10" id="KW-0175">Coiled coil</keyword>
<sequence length="145" mass="16710">MLDVGMTELLCFAIIAILVLGPEKLPEAARFAGRWYVRLKRYITNLQNEIDQELRLSEFRKEMQEELNRIEALERKVQQQLEEIQKQQVSESLEATETAKTTQKPIRKCTPISGHYKVPYLTKVKPLAPQTDISETSPVELKIAV</sequence>
<keyword evidence="6 9" id="KW-1133">Transmembrane helix</keyword>
<keyword evidence="4 9" id="KW-0812">Transmembrane</keyword>
<keyword evidence="8 9" id="KW-0472">Membrane</keyword>
<gene>
    <name evidence="9 11" type="primary">tatB</name>
    <name evidence="11" type="ORF">J512_1742</name>
</gene>
<dbReference type="RefSeq" id="WP_000887760.1">
    <property type="nucleotide sequence ID" value="NZ_JEWH01000018.1"/>
</dbReference>
<dbReference type="PANTHER" id="PTHR33162:SF1">
    <property type="entry name" value="SEC-INDEPENDENT PROTEIN TRANSLOCASE PROTEIN TATA, CHLOROPLASTIC"/>
    <property type="match status" value="1"/>
</dbReference>
<dbReference type="Gene3D" id="1.20.5.3310">
    <property type="match status" value="1"/>
</dbReference>
<evidence type="ECO:0000256" key="2">
    <source>
        <dbReference type="ARBA" id="ARBA00022448"/>
    </source>
</evidence>
<dbReference type="NCBIfam" id="TIGR01410">
    <property type="entry name" value="tatB"/>
    <property type="match status" value="1"/>
</dbReference>
<dbReference type="GO" id="GO:0033281">
    <property type="term" value="C:TAT protein transport complex"/>
    <property type="evidence" value="ECO:0007669"/>
    <property type="project" value="UniProtKB-UniRule"/>
</dbReference>
<evidence type="ECO:0000256" key="9">
    <source>
        <dbReference type="HAMAP-Rule" id="MF_00237"/>
    </source>
</evidence>
<reference evidence="11 12" key="1">
    <citation type="submission" date="2014-02" db="EMBL/GenBank/DDBJ databases">
        <title>Comparative genomics and transcriptomics to identify genetic mechanisms underlying the emergence of carbapenem resistant Acinetobacter baumannii (CRAb).</title>
        <authorList>
            <person name="Harris A.D."/>
            <person name="Johnson K.J."/>
            <person name="George J."/>
            <person name="Shefchek K."/>
            <person name="Daugherty S.C."/>
            <person name="Parankush S."/>
            <person name="Sadzewicz L."/>
            <person name="Tallon L."/>
            <person name="Sengamalay N."/>
            <person name="Hazen T.H."/>
            <person name="Rasko D.A."/>
        </authorList>
    </citation>
    <scope>NUCLEOTIDE SEQUENCE [LARGE SCALE GENOMIC DNA]</scope>
    <source>
        <strain evidence="11 12">1295743</strain>
    </source>
</reference>
<organism evidence="11 12">
    <name type="scientific">Acinetobacter baumannii (strain 1295743)</name>
    <dbReference type="NCBI Taxonomy" id="1310613"/>
    <lineage>
        <taxon>Bacteria</taxon>
        <taxon>Pseudomonadati</taxon>
        <taxon>Pseudomonadota</taxon>
        <taxon>Gammaproteobacteria</taxon>
        <taxon>Moraxellales</taxon>
        <taxon>Moraxellaceae</taxon>
        <taxon>Acinetobacter</taxon>
        <taxon>Acinetobacter calcoaceticus/baumannii complex</taxon>
    </lineage>
</organism>
<evidence type="ECO:0000256" key="5">
    <source>
        <dbReference type="ARBA" id="ARBA00022927"/>
    </source>
</evidence>
<evidence type="ECO:0000256" key="3">
    <source>
        <dbReference type="ARBA" id="ARBA00022475"/>
    </source>
</evidence>
<evidence type="ECO:0000313" key="11">
    <source>
        <dbReference type="EMBL" id="EXB05928.1"/>
    </source>
</evidence>
<dbReference type="AlphaFoldDB" id="A0A009IQ34"/>
<evidence type="ECO:0000256" key="6">
    <source>
        <dbReference type="ARBA" id="ARBA00022989"/>
    </source>
</evidence>
<dbReference type="PANTHER" id="PTHR33162">
    <property type="entry name" value="SEC-INDEPENDENT PROTEIN TRANSLOCASE PROTEIN TATA, CHLOROPLASTIC"/>
    <property type="match status" value="1"/>
</dbReference>
<comment type="subunit">
    <text evidence="9">The Tat system comprises two distinct complexes: a TatABC complex, containing multiple copies of TatA, TatB and TatC subunits, and a separate TatA complex, containing only TatA subunits. Substrates initially bind to the TatABC complex, which probably triggers association of the separate TatA complex to form the active translocon.</text>
</comment>
<protein>
    <recommendedName>
        <fullName evidence="9">Sec-independent protein translocase protein TatB</fullName>
    </recommendedName>
</protein>
<evidence type="ECO:0000256" key="10">
    <source>
        <dbReference type="SAM" id="Coils"/>
    </source>
</evidence>
<feature type="coiled-coil region" evidence="10">
    <location>
        <begin position="56"/>
        <end position="90"/>
    </location>
</feature>
<dbReference type="GO" id="GO:0043953">
    <property type="term" value="P:protein transport by the Tat complex"/>
    <property type="evidence" value="ECO:0007669"/>
    <property type="project" value="UniProtKB-UniRule"/>
</dbReference>
<dbReference type="InterPro" id="IPR003369">
    <property type="entry name" value="TatA/B/E"/>
</dbReference>
<comment type="similarity">
    <text evidence="9">Belongs to the TatB family.</text>
</comment>
<comment type="caution">
    <text evidence="11">The sequence shown here is derived from an EMBL/GenBank/DDBJ whole genome shotgun (WGS) entry which is preliminary data.</text>
</comment>
<evidence type="ECO:0000256" key="1">
    <source>
        <dbReference type="ARBA" id="ARBA00004167"/>
    </source>
</evidence>
<dbReference type="PRINTS" id="PR01506">
    <property type="entry name" value="TATBPROTEIN"/>
</dbReference>
<keyword evidence="2 9" id="KW-0813">Transport</keyword>
<keyword evidence="5 9" id="KW-0653">Protein transport</keyword>
<dbReference type="EMBL" id="JEWH01000018">
    <property type="protein sequence ID" value="EXB05928.1"/>
    <property type="molecule type" value="Genomic_DNA"/>
</dbReference>
<evidence type="ECO:0000313" key="12">
    <source>
        <dbReference type="Proteomes" id="UP000020595"/>
    </source>
</evidence>
<dbReference type="PATRIC" id="fig|1310613.3.peg.1669"/>
<evidence type="ECO:0000256" key="7">
    <source>
        <dbReference type="ARBA" id="ARBA00023010"/>
    </source>
</evidence>
<keyword evidence="7 9" id="KW-0811">Translocation</keyword>
<dbReference type="Pfam" id="PF02416">
    <property type="entry name" value="TatA_B_E"/>
    <property type="match status" value="1"/>
</dbReference>
<dbReference type="HAMAP" id="MF_00237">
    <property type="entry name" value="TatB"/>
    <property type="match status" value="1"/>
</dbReference>
<name>A0A009IQ34_ACIB9</name>
<comment type="subcellular location">
    <subcellularLocation>
        <location evidence="9">Cell membrane</location>
        <topology evidence="9">Single-pass membrane protein</topology>
    </subcellularLocation>
    <subcellularLocation>
        <location evidence="1">Membrane</location>
        <topology evidence="1">Single-pass membrane protein</topology>
    </subcellularLocation>
</comment>
<dbReference type="Proteomes" id="UP000020595">
    <property type="component" value="Unassembled WGS sequence"/>
</dbReference>
<evidence type="ECO:0000256" key="8">
    <source>
        <dbReference type="ARBA" id="ARBA00023136"/>
    </source>
</evidence>
<accession>A0A009IQ34</accession>
<evidence type="ECO:0000256" key="4">
    <source>
        <dbReference type="ARBA" id="ARBA00022692"/>
    </source>
</evidence>